<keyword evidence="1" id="KW-1015">Disulfide bond</keyword>
<dbReference type="PROSITE" id="PS50041">
    <property type="entry name" value="C_TYPE_LECTIN_2"/>
    <property type="match status" value="1"/>
</dbReference>
<dbReference type="SUPFAM" id="SSF56436">
    <property type="entry name" value="C-type lectin-like"/>
    <property type="match status" value="1"/>
</dbReference>
<dbReference type="PANTHER" id="PTHR22801">
    <property type="entry name" value="LITHOSTATHINE"/>
    <property type="match status" value="1"/>
</dbReference>
<name>A0ABQ9FXS5_TEGGR</name>
<organism evidence="3 4">
    <name type="scientific">Tegillarca granosa</name>
    <name type="common">Malaysian cockle</name>
    <name type="synonym">Anadara granosa</name>
    <dbReference type="NCBI Taxonomy" id="220873"/>
    <lineage>
        <taxon>Eukaryota</taxon>
        <taxon>Metazoa</taxon>
        <taxon>Spiralia</taxon>
        <taxon>Lophotrochozoa</taxon>
        <taxon>Mollusca</taxon>
        <taxon>Bivalvia</taxon>
        <taxon>Autobranchia</taxon>
        <taxon>Pteriomorphia</taxon>
        <taxon>Arcoida</taxon>
        <taxon>Arcoidea</taxon>
        <taxon>Arcidae</taxon>
        <taxon>Tegillarca</taxon>
    </lineage>
</organism>
<evidence type="ECO:0000256" key="1">
    <source>
        <dbReference type="ARBA" id="ARBA00023157"/>
    </source>
</evidence>
<dbReference type="CDD" id="cd00037">
    <property type="entry name" value="CLECT"/>
    <property type="match status" value="1"/>
</dbReference>
<protein>
    <recommendedName>
        <fullName evidence="2">C-type lectin domain-containing protein</fullName>
    </recommendedName>
</protein>
<dbReference type="Gene3D" id="3.10.100.10">
    <property type="entry name" value="Mannose-Binding Protein A, subunit A"/>
    <property type="match status" value="1"/>
</dbReference>
<dbReference type="Proteomes" id="UP001217089">
    <property type="component" value="Unassembled WGS sequence"/>
</dbReference>
<dbReference type="InterPro" id="IPR016187">
    <property type="entry name" value="CTDL_fold"/>
</dbReference>
<comment type="caution">
    <text evidence="3">The sequence shown here is derived from an EMBL/GenBank/DDBJ whole genome shotgun (WGS) entry which is preliminary data.</text>
</comment>
<dbReference type="EMBL" id="JARBDR010000141">
    <property type="protein sequence ID" value="KAJ8321055.1"/>
    <property type="molecule type" value="Genomic_DNA"/>
</dbReference>
<evidence type="ECO:0000259" key="2">
    <source>
        <dbReference type="PROSITE" id="PS50041"/>
    </source>
</evidence>
<dbReference type="InterPro" id="IPR050801">
    <property type="entry name" value="Ca-Dep_Lectins_ImmuneDev"/>
</dbReference>
<keyword evidence="4" id="KW-1185">Reference proteome</keyword>
<dbReference type="PROSITE" id="PS00615">
    <property type="entry name" value="C_TYPE_LECTIN_1"/>
    <property type="match status" value="1"/>
</dbReference>
<dbReference type="InterPro" id="IPR016186">
    <property type="entry name" value="C-type_lectin-like/link_sf"/>
</dbReference>
<sequence>MIQRVKRMFKKGDRSYWIGASDLQHEGTFRWEGTGQKVKFNDWSSHQPDNYRGREDCAHLWKKRGYRWNDMPCTSKSGYICQRKAKEYD</sequence>
<dbReference type="InterPro" id="IPR018378">
    <property type="entry name" value="C-type_lectin_CS"/>
</dbReference>
<proteinExistence type="predicted"/>
<gene>
    <name evidence="3" type="ORF">KUTeg_002642</name>
</gene>
<dbReference type="PANTHER" id="PTHR22801:SF63">
    <property type="entry name" value="C-TYPE LECTIN DOMAIN-CONTAINING PROTEIN"/>
    <property type="match status" value="1"/>
</dbReference>
<feature type="domain" description="C-type lectin" evidence="2">
    <location>
        <begin position="1"/>
        <end position="82"/>
    </location>
</feature>
<evidence type="ECO:0000313" key="3">
    <source>
        <dbReference type="EMBL" id="KAJ8321055.1"/>
    </source>
</evidence>
<dbReference type="InterPro" id="IPR001304">
    <property type="entry name" value="C-type_lectin-like"/>
</dbReference>
<evidence type="ECO:0000313" key="4">
    <source>
        <dbReference type="Proteomes" id="UP001217089"/>
    </source>
</evidence>
<accession>A0ABQ9FXS5</accession>
<reference evidence="3 4" key="1">
    <citation type="submission" date="2022-12" db="EMBL/GenBank/DDBJ databases">
        <title>Chromosome-level genome of Tegillarca granosa.</title>
        <authorList>
            <person name="Kim J."/>
        </authorList>
    </citation>
    <scope>NUCLEOTIDE SEQUENCE [LARGE SCALE GENOMIC DNA]</scope>
    <source>
        <strain evidence="3">Teg-2019</strain>
        <tissue evidence="3">Adductor muscle</tissue>
    </source>
</reference>
<dbReference type="Pfam" id="PF00059">
    <property type="entry name" value="Lectin_C"/>
    <property type="match status" value="1"/>
</dbReference>